<keyword evidence="3" id="KW-1185">Reference proteome</keyword>
<feature type="domain" description="T4 RNA ligase 1-like N-terminal" evidence="1">
    <location>
        <begin position="50"/>
        <end position="248"/>
    </location>
</feature>
<dbReference type="Pfam" id="PF09511">
    <property type="entry name" value="RNA_lig_T4_1"/>
    <property type="match status" value="1"/>
</dbReference>
<dbReference type="GO" id="GO:0016874">
    <property type="term" value="F:ligase activity"/>
    <property type="evidence" value="ECO:0007669"/>
    <property type="project" value="UniProtKB-KW"/>
</dbReference>
<dbReference type="EMBL" id="CP088156">
    <property type="protein sequence ID" value="UFZ05539.1"/>
    <property type="molecule type" value="Genomic_DNA"/>
</dbReference>
<dbReference type="Gene3D" id="1.10.3550.20">
    <property type="match status" value="1"/>
</dbReference>
<dbReference type="PROSITE" id="PS51257">
    <property type="entry name" value="PROKAR_LIPOPROTEIN"/>
    <property type="match status" value="1"/>
</dbReference>
<dbReference type="InterPro" id="IPR019039">
    <property type="entry name" value="T4-Rnl1-like_N"/>
</dbReference>
<evidence type="ECO:0000313" key="3">
    <source>
        <dbReference type="Proteomes" id="UP001431010"/>
    </source>
</evidence>
<evidence type="ECO:0000313" key="2">
    <source>
        <dbReference type="EMBL" id="UFZ05539.1"/>
    </source>
</evidence>
<reference evidence="2" key="1">
    <citation type="journal article" date="2024" name="Antonie Van Leeuwenhoek">
        <title>Bradyrhizobium ontarionense sp. nov., a novel bacterial symbiont isolated from Aeschynomene indica (Indian jointvetch), harbours photosynthesis, nitrogen fixation and nitrous oxide (N2O) reductase genes.</title>
        <authorList>
            <person name="Bromfield E.S.P."/>
            <person name="Cloutier S."/>
        </authorList>
    </citation>
    <scope>NUCLEOTIDE SEQUENCE</scope>
    <source>
        <strain evidence="2">A19</strain>
    </source>
</reference>
<dbReference type="RefSeq" id="WP_231323745.1">
    <property type="nucleotide sequence ID" value="NZ_CP088156.1"/>
</dbReference>
<organism evidence="2 3">
    <name type="scientific">Bradyrhizobium ontarionense</name>
    <dbReference type="NCBI Taxonomy" id="2898149"/>
    <lineage>
        <taxon>Bacteria</taxon>
        <taxon>Pseudomonadati</taxon>
        <taxon>Pseudomonadota</taxon>
        <taxon>Alphaproteobacteria</taxon>
        <taxon>Hyphomicrobiales</taxon>
        <taxon>Nitrobacteraceae</taxon>
        <taxon>Bradyrhizobium</taxon>
    </lineage>
</organism>
<sequence length="375" mass="42310">MFKVIQHISDVEPAVAGKKEIRFLSQPNGITLGCYLFMDSKTFDSPEALECRGIAFDREGRVVSRPLHKFFNAGEKEWLAPDRLVLRDDIVAIYDKLDGSMVATAWVEGELKWRSKKSFNSEVVNLATQLLDQPEHSGINAFAWEVASAGLTAIFELTHPDARIVVAQEQPELRLLHVRDNVTGQYVMLDRGHVVHDLIAGHGIPLVHRFDGLSLSAAIDSLADMQGREGYVIQFANGDMVKIKCPWYLRIHRSLSFLRERDIAWLALNEELDDVKGALVEAGIDLAAVNEVEARLKRMLSGFVDEIEAIWERGRDLDRKSFAIANKDHPLFGLAMQRYLGKEVTLLEWYGRTRLKDDFSLRALVDETLIDALDG</sequence>
<accession>A0ABY3RE77</accession>
<protein>
    <submittedName>
        <fullName evidence="2">2'-5' RNA ligase</fullName>
    </submittedName>
</protein>
<keyword evidence="2" id="KW-0436">Ligase</keyword>
<dbReference type="Proteomes" id="UP001431010">
    <property type="component" value="Chromosome"/>
</dbReference>
<proteinExistence type="predicted"/>
<evidence type="ECO:0000259" key="1">
    <source>
        <dbReference type="Pfam" id="PF09511"/>
    </source>
</evidence>
<name>A0ABY3RE77_9BRAD</name>
<gene>
    <name evidence="2" type="ORF">LQG66_04260</name>
</gene>